<evidence type="ECO:0000256" key="2">
    <source>
        <dbReference type="ARBA" id="ARBA00022448"/>
    </source>
</evidence>
<evidence type="ECO:0000313" key="13">
    <source>
        <dbReference type="Proteomes" id="UP001446871"/>
    </source>
</evidence>
<keyword evidence="4" id="KW-0547">Nucleotide-binding</keyword>
<dbReference type="Gene3D" id="1.20.1560.10">
    <property type="entry name" value="ABC transporter type 1, transmembrane domain"/>
    <property type="match status" value="2"/>
</dbReference>
<dbReference type="InterPro" id="IPR017871">
    <property type="entry name" value="ABC_transporter-like_CS"/>
</dbReference>
<reference evidence="12 13" key="1">
    <citation type="submission" date="2023-01" db="EMBL/GenBank/DDBJ databases">
        <title>Analysis of 21 Apiospora genomes using comparative genomics revels a genus with tremendous synthesis potential of carbohydrate active enzymes and secondary metabolites.</title>
        <authorList>
            <person name="Sorensen T."/>
        </authorList>
    </citation>
    <scope>NUCLEOTIDE SEQUENCE [LARGE SCALE GENOMIC DNA]</scope>
    <source>
        <strain evidence="12 13">CBS 83171</strain>
    </source>
</reference>
<dbReference type="Pfam" id="PF00005">
    <property type="entry name" value="ABC_tran"/>
    <property type="match status" value="2"/>
</dbReference>
<dbReference type="PROSITE" id="PS50893">
    <property type="entry name" value="ABC_TRANSPORTER_2"/>
    <property type="match status" value="2"/>
</dbReference>
<dbReference type="Gene3D" id="3.40.50.300">
    <property type="entry name" value="P-loop containing nucleotide triphosphate hydrolases"/>
    <property type="match status" value="2"/>
</dbReference>
<dbReference type="InterPro" id="IPR011527">
    <property type="entry name" value="ABC1_TM_dom"/>
</dbReference>
<keyword evidence="13" id="KW-1185">Reference proteome</keyword>
<evidence type="ECO:0000259" key="11">
    <source>
        <dbReference type="PROSITE" id="PS50929"/>
    </source>
</evidence>
<dbReference type="Pfam" id="PF00664">
    <property type="entry name" value="ABC_membrane"/>
    <property type="match status" value="1"/>
</dbReference>
<evidence type="ECO:0000256" key="4">
    <source>
        <dbReference type="ARBA" id="ARBA00022741"/>
    </source>
</evidence>
<dbReference type="SMART" id="SM00382">
    <property type="entry name" value="AAA"/>
    <property type="match status" value="2"/>
</dbReference>
<feature type="compositionally biased region" description="Low complexity" evidence="8">
    <location>
        <begin position="1343"/>
        <end position="1353"/>
    </location>
</feature>
<feature type="transmembrane region" description="Helical" evidence="9">
    <location>
        <begin position="258"/>
        <end position="275"/>
    </location>
</feature>
<feature type="transmembrane region" description="Helical" evidence="9">
    <location>
        <begin position="766"/>
        <end position="794"/>
    </location>
</feature>
<feature type="transmembrane region" description="Helical" evidence="9">
    <location>
        <begin position="392"/>
        <end position="414"/>
    </location>
</feature>
<comment type="subcellular location">
    <subcellularLocation>
        <location evidence="1">Membrane</location>
        <topology evidence="1">Multi-pass membrane protein</topology>
    </subcellularLocation>
</comment>
<feature type="region of interest" description="Disordered" evidence="8">
    <location>
        <begin position="1321"/>
        <end position="1362"/>
    </location>
</feature>
<dbReference type="PROSITE" id="PS00211">
    <property type="entry name" value="ABC_TRANSPORTER_1"/>
    <property type="match status" value="1"/>
</dbReference>
<keyword evidence="5" id="KW-0067">ATP-binding</keyword>
<feature type="transmembrane region" description="Helical" evidence="9">
    <location>
        <begin position="102"/>
        <end position="121"/>
    </location>
</feature>
<feature type="transmembrane region" description="Helical" evidence="9">
    <location>
        <begin position="814"/>
        <end position="844"/>
    </location>
</feature>
<evidence type="ECO:0000256" key="5">
    <source>
        <dbReference type="ARBA" id="ARBA00022840"/>
    </source>
</evidence>
<keyword evidence="6 9" id="KW-1133">Transmembrane helix</keyword>
<dbReference type="Pfam" id="PF24357">
    <property type="entry name" value="TMD0_ABC"/>
    <property type="match status" value="1"/>
</dbReference>
<protein>
    <recommendedName>
        <fullName evidence="14">ABC transporter</fullName>
    </recommendedName>
</protein>
<evidence type="ECO:0008006" key="14">
    <source>
        <dbReference type="Google" id="ProtNLM"/>
    </source>
</evidence>
<evidence type="ECO:0000256" key="7">
    <source>
        <dbReference type="ARBA" id="ARBA00023136"/>
    </source>
</evidence>
<evidence type="ECO:0000256" key="9">
    <source>
        <dbReference type="SAM" id="Phobius"/>
    </source>
</evidence>
<dbReference type="CDD" id="cd18580">
    <property type="entry name" value="ABC_6TM_ABCC_D2"/>
    <property type="match status" value="1"/>
</dbReference>
<feature type="transmembrane region" description="Helical" evidence="9">
    <location>
        <begin position="916"/>
        <end position="937"/>
    </location>
</feature>
<feature type="compositionally biased region" description="Polar residues" evidence="8">
    <location>
        <begin position="1434"/>
        <end position="1450"/>
    </location>
</feature>
<dbReference type="CDD" id="cd03244">
    <property type="entry name" value="ABCC_MRP_domain2"/>
    <property type="match status" value="1"/>
</dbReference>
<keyword evidence="7 9" id="KW-0472">Membrane</keyword>
<evidence type="ECO:0000256" key="1">
    <source>
        <dbReference type="ARBA" id="ARBA00004141"/>
    </source>
</evidence>
<comment type="caution">
    <text evidence="12">The sequence shown here is derived from an EMBL/GenBank/DDBJ whole genome shotgun (WGS) entry which is preliminary data.</text>
</comment>
<dbReference type="PANTHER" id="PTHR24223:SF399">
    <property type="entry name" value="ABC TRANSPORTER ATNG"/>
    <property type="match status" value="1"/>
</dbReference>
<dbReference type="InterPro" id="IPR003593">
    <property type="entry name" value="AAA+_ATPase"/>
</dbReference>
<dbReference type="InterPro" id="IPR036640">
    <property type="entry name" value="ABC1_TM_sf"/>
</dbReference>
<dbReference type="Proteomes" id="UP001446871">
    <property type="component" value="Unassembled WGS sequence"/>
</dbReference>
<sequence>MAGCALTAEGWFGPTVQGCRDNFDFTLSFEQCIFTILPASALLIVAPLRIFHLRKLPAVVGGSLLRQLKLAIFVLLAALQLAYCIVWATWSPADSSLRTTATAAASISFMATLFACVLSCYEHSRSLKPSSTLNAYILVSLILDMATLRTIWQSRLPVPIRAVATASFCSKGVILFLEAIEKRRYILDTGHNRSPEETSGIYSQGLFLWMNSLLGNGFRQLLKPTDLFPVEEGMSAAVLDDKFWKTWHRSSKLHKYRIVLLAFTICQPLLLSRFLSHLQSTSEPVNIGYGLVAAYGIVYVGMATSSAFYYNRASRMATILRGMLVSAVYWKTIDTSVTSADESTSVTLMSTDGAMGAWTEKVQRRVAAINQMRADEINAAAPFRLISSLSAIIAQVPVLLAPVATFAFFAVISLRTGQTFEATNVFSYLSFIIILAAPLFGTLEAILTAFSTLACLERIQNYLNKPPHRDRRRMGVLSPTPGHTQGYAVRGPRQDSHSALDDAIELADISARHTSLQQHASDSHDIQLQNASFGWTHDDNFVVKNVNFVAEKSQFVLLAGPVASGKSTLLKGLLGEAPFTSGTVTISRHKISWCDQTPWLTNIIGFSPYIAGLYEKVVYACDLSKDFVQLPDGDETMVGSQGTSLSGGQEQRVAIARAVYSKPHIALFDDVFSGVDNRTANTYVFCQWLIPSSCFGKTGPSRRWAPCKKVSTRPGFTKLFSISEGHTMDDGITGTTDDGTKKPPKKPSEDNQPTDKRRQLGDYAAYGFYFSSLGVTFVVILLALEVFTAFFQTFPSVWLKWWTDASAAEGNHEIGFYLGVYAALQVAGAISFFAITWFVLLKVIEKSGLEMHRRLLHATIRAPLSLFATQDTGSITTKFSQDLGQLDRNLPMGMLVSINSFLVCVAQAVLIASATWYLAISFPILVGVIYCLQKVFLRTSRQLRLLDLEEKALIYTQFIETLAGLTTIRAFSWERCSADLNHELVDRSQKPFYLLLMVQQWLVLVLDLIVAALALLVVGLAVRLWDTVPIGFTGVSLVQLITFAETAKMLIQWWTSLEISIGAVSRIKQFTEDSQDENLPGGRMHKALDDVTISVKAGEKIGIVGRTGSGKSSLLLAILRMLDLSAGSITVDGLDLTTLPREELRSRLITITQDQFFLPGTVRQNIDPYESSTMEDIRAMLLKVGLWDSIEDKGGLDAAFEEEMLSHGQRQLFFLARAILRKAWGRLVLLDEATGSVDQTTEARVQELIREEFCEHTAIAIAHRLETIVDFDRVVVLEKGYVVEQGRPEDLLRSQGPFKQLWSTHSSLKATVRAVPVVEGKAVMPKKRHQPKYSKPPSTAPPSLSFSRGSSSSQTNPDHARSVNDILTDLRRSNVNSTGASHVIPQNAPSVPPNIRHIFQIPDAPAPPPRRPQRRGLNGRRLPPGPPPPRSWLALSQSRHAPSANQHPAASHIQNWPLPDAYYPEDGSLVDLTLRHMATDWVTQRDWNRFYLYTLAGGMRSALLHYVSTLHEAGVSAADMRLVLGGPPRVRVGRIRTGEAGLEQVEQRHFPPGSHRVAPQQQQGEVEVQDSWDAPELLSAPTKLLPNLTHLSLATSPTSTQSASWRQLLILAAKLPTLTHLNLSGWPAPSLTPNAMAAKVVSPITGRAANYGATNHYSHILDDDWSEAVLILRKLSKALYSLVYLDLTGCGDWFPALRKEAEGENSTSSVDWASDWGKIEVLRLCSGYAADPDSAAHLSRLWDWKRQAVVVEKNIRSQRAGRGRFITVEMDKLPDLVESQVAVNAGAAHNN</sequence>
<feature type="transmembrane region" description="Helical" evidence="9">
    <location>
        <begin position="890"/>
        <end position="910"/>
    </location>
</feature>
<gene>
    <name evidence="12" type="ORF">PG996_009542</name>
</gene>
<keyword evidence="3 9" id="KW-0812">Transmembrane</keyword>
<dbReference type="InterPro" id="IPR003439">
    <property type="entry name" value="ABC_transporter-like_ATP-bd"/>
</dbReference>
<feature type="transmembrane region" description="Helical" evidence="9">
    <location>
        <begin position="287"/>
        <end position="310"/>
    </location>
</feature>
<dbReference type="InterPro" id="IPR027417">
    <property type="entry name" value="P-loop_NTPase"/>
</dbReference>
<evidence type="ECO:0000313" key="12">
    <source>
        <dbReference type="EMBL" id="KAK8059612.1"/>
    </source>
</evidence>
<dbReference type="InterPro" id="IPR050173">
    <property type="entry name" value="ABC_transporter_C-like"/>
</dbReference>
<dbReference type="SUPFAM" id="SSF52540">
    <property type="entry name" value="P-loop containing nucleoside triphosphate hydrolases"/>
    <property type="match status" value="2"/>
</dbReference>
<evidence type="ECO:0000256" key="8">
    <source>
        <dbReference type="SAM" id="MobiDB-lite"/>
    </source>
</evidence>
<feature type="region of interest" description="Disordered" evidence="8">
    <location>
        <begin position="725"/>
        <end position="756"/>
    </location>
</feature>
<evidence type="ECO:0000259" key="10">
    <source>
        <dbReference type="PROSITE" id="PS50893"/>
    </source>
</evidence>
<accession>A0ABR1UL29</accession>
<dbReference type="InterPro" id="IPR056227">
    <property type="entry name" value="TMD0_ABC"/>
</dbReference>
<dbReference type="SUPFAM" id="SSF90123">
    <property type="entry name" value="ABC transporter transmembrane region"/>
    <property type="match status" value="1"/>
</dbReference>
<feature type="transmembrane region" description="Helical" evidence="9">
    <location>
        <begin position="426"/>
        <end position="456"/>
    </location>
</feature>
<dbReference type="PROSITE" id="PS50929">
    <property type="entry name" value="ABC_TM1F"/>
    <property type="match status" value="1"/>
</dbReference>
<keyword evidence="2" id="KW-0813">Transport</keyword>
<feature type="transmembrane region" description="Helical" evidence="9">
    <location>
        <begin position="1001"/>
        <end position="1025"/>
    </location>
</feature>
<evidence type="ECO:0000256" key="6">
    <source>
        <dbReference type="ARBA" id="ARBA00022989"/>
    </source>
</evidence>
<feature type="region of interest" description="Disordered" evidence="8">
    <location>
        <begin position="1377"/>
        <end position="1450"/>
    </location>
</feature>
<evidence type="ECO:0000256" key="3">
    <source>
        <dbReference type="ARBA" id="ARBA00022692"/>
    </source>
</evidence>
<feature type="domain" description="ABC transporter" evidence="10">
    <location>
        <begin position="526"/>
        <end position="749"/>
    </location>
</feature>
<feature type="compositionally biased region" description="Basic and acidic residues" evidence="8">
    <location>
        <begin position="738"/>
        <end position="756"/>
    </location>
</feature>
<feature type="region of interest" description="Disordered" evidence="8">
    <location>
        <begin position="470"/>
        <end position="493"/>
    </location>
</feature>
<proteinExistence type="predicted"/>
<feature type="domain" description="ABC transmembrane type-1" evidence="11">
    <location>
        <begin position="779"/>
        <end position="1058"/>
    </location>
</feature>
<dbReference type="PANTHER" id="PTHR24223">
    <property type="entry name" value="ATP-BINDING CASSETTE SUB-FAMILY C"/>
    <property type="match status" value="1"/>
</dbReference>
<feature type="transmembrane region" description="Helical" evidence="9">
    <location>
        <begin position="33"/>
        <end position="50"/>
    </location>
</feature>
<dbReference type="EMBL" id="JAQQWM010000006">
    <property type="protein sequence ID" value="KAK8059612.1"/>
    <property type="molecule type" value="Genomic_DNA"/>
</dbReference>
<organism evidence="12 13">
    <name type="scientific">Apiospora saccharicola</name>
    <dbReference type="NCBI Taxonomy" id="335842"/>
    <lineage>
        <taxon>Eukaryota</taxon>
        <taxon>Fungi</taxon>
        <taxon>Dikarya</taxon>
        <taxon>Ascomycota</taxon>
        <taxon>Pezizomycotina</taxon>
        <taxon>Sordariomycetes</taxon>
        <taxon>Xylariomycetidae</taxon>
        <taxon>Amphisphaeriales</taxon>
        <taxon>Apiosporaceae</taxon>
        <taxon>Apiospora</taxon>
    </lineage>
</organism>
<name>A0ABR1UL29_9PEZI</name>
<dbReference type="InterPro" id="IPR044726">
    <property type="entry name" value="ABCC_6TM_D2"/>
</dbReference>
<feature type="transmembrane region" description="Helical" evidence="9">
    <location>
        <begin position="70"/>
        <end position="90"/>
    </location>
</feature>
<feature type="domain" description="ABC transporter" evidence="10">
    <location>
        <begin position="1065"/>
        <end position="1304"/>
    </location>
</feature>